<dbReference type="EMBL" id="BKDJ01000005">
    <property type="protein sequence ID" value="GER22763.1"/>
    <property type="molecule type" value="Genomic_DNA"/>
</dbReference>
<keyword evidence="10" id="KW-1185">Reference proteome</keyword>
<comment type="caution">
    <text evidence="9">The sequence shown here is derived from an EMBL/GenBank/DDBJ whole genome shotgun (WGS) entry which is preliminary data.</text>
</comment>
<dbReference type="PROSITE" id="PS50928">
    <property type="entry name" value="ABC_TM1"/>
    <property type="match status" value="1"/>
</dbReference>
<evidence type="ECO:0000256" key="7">
    <source>
        <dbReference type="RuleBase" id="RU363032"/>
    </source>
</evidence>
<keyword evidence="6 7" id="KW-0472">Membrane</keyword>
<reference evidence="9 10" key="1">
    <citation type="submission" date="2019-09" db="EMBL/GenBank/DDBJ databases">
        <title>Arthrobacter zafarii sp. nov., a moderately thermotolerant and halotolerant actinobacterium isolated from Cholistan desert soil of Pakistan.</title>
        <authorList>
            <person name="Amin A."/>
            <person name="Ahmed I."/>
            <person name="Khalid N."/>
            <person name="Schumann P."/>
            <person name="Busse H.J."/>
            <person name="Khan I.U."/>
            <person name="Li S."/>
            <person name="Li W.J."/>
        </authorList>
    </citation>
    <scope>NUCLEOTIDE SEQUENCE [LARGE SCALE GENOMIC DNA]</scope>
    <source>
        <strain evidence="9 10">NCCP-1664</strain>
    </source>
</reference>
<dbReference type="CDD" id="cd06261">
    <property type="entry name" value="TM_PBP2"/>
    <property type="match status" value="1"/>
</dbReference>
<dbReference type="Gene3D" id="1.10.3720.10">
    <property type="entry name" value="MetI-like"/>
    <property type="match status" value="1"/>
</dbReference>
<dbReference type="PANTHER" id="PTHR30151:SF25">
    <property type="entry name" value="TAURINE TRANSPORT SYSTEM PERMEASE PROTEIN TAUC"/>
    <property type="match status" value="1"/>
</dbReference>
<dbReference type="GO" id="GO:0005886">
    <property type="term" value="C:plasma membrane"/>
    <property type="evidence" value="ECO:0007669"/>
    <property type="project" value="UniProtKB-SubCell"/>
</dbReference>
<evidence type="ECO:0000259" key="8">
    <source>
        <dbReference type="PROSITE" id="PS50928"/>
    </source>
</evidence>
<comment type="similarity">
    <text evidence="7">Belongs to the binding-protein-dependent transport system permease family.</text>
</comment>
<evidence type="ECO:0000256" key="1">
    <source>
        <dbReference type="ARBA" id="ARBA00004651"/>
    </source>
</evidence>
<feature type="domain" description="ABC transmembrane type-1" evidence="8">
    <location>
        <begin position="84"/>
        <end position="268"/>
    </location>
</feature>
<name>A0A5A7NPD0_9MICC</name>
<dbReference type="Proteomes" id="UP000325307">
    <property type="component" value="Unassembled WGS sequence"/>
</dbReference>
<dbReference type="RefSeq" id="WP_225873714.1">
    <property type="nucleotide sequence ID" value="NZ_BKDJ01000005.1"/>
</dbReference>
<evidence type="ECO:0000256" key="6">
    <source>
        <dbReference type="ARBA" id="ARBA00023136"/>
    </source>
</evidence>
<keyword evidence="5 7" id="KW-1133">Transmembrane helix</keyword>
<comment type="subcellular location">
    <subcellularLocation>
        <location evidence="1 7">Cell membrane</location>
        <topology evidence="1 7">Multi-pass membrane protein</topology>
    </subcellularLocation>
</comment>
<feature type="transmembrane region" description="Helical" evidence="7">
    <location>
        <begin position="148"/>
        <end position="167"/>
    </location>
</feature>
<evidence type="ECO:0000256" key="3">
    <source>
        <dbReference type="ARBA" id="ARBA00022475"/>
    </source>
</evidence>
<evidence type="ECO:0000313" key="10">
    <source>
        <dbReference type="Proteomes" id="UP000325307"/>
    </source>
</evidence>
<keyword evidence="2 7" id="KW-0813">Transport</keyword>
<feature type="transmembrane region" description="Helical" evidence="7">
    <location>
        <begin position="213"/>
        <end position="235"/>
    </location>
</feature>
<dbReference type="GO" id="GO:0055085">
    <property type="term" value="P:transmembrane transport"/>
    <property type="evidence" value="ECO:0007669"/>
    <property type="project" value="InterPro"/>
</dbReference>
<protein>
    <submittedName>
        <fullName evidence="9">Nitrate ABC transporter permease</fullName>
    </submittedName>
</protein>
<evidence type="ECO:0000256" key="4">
    <source>
        <dbReference type="ARBA" id="ARBA00022692"/>
    </source>
</evidence>
<keyword evidence="4 7" id="KW-0812">Transmembrane</keyword>
<dbReference type="AlphaFoldDB" id="A0A5A7NPD0"/>
<feature type="transmembrane region" description="Helical" evidence="7">
    <location>
        <begin position="90"/>
        <end position="109"/>
    </location>
</feature>
<dbReference type="SUPFAM" id="SSF161098">
    <property type="entry name" value="MetI-like"/>
    <property type="match status" value="1"/>
</dbReference>
<dbReference type="Pfam" id="PF00528">
    <property type="entry name" value="BPD_transp_1"/>
    <property type="match status" value="1"/>
</dbReference>
<dbReference type="GO" id="GO:0010438">
    <property type="term" value="P:cellular response to sulfur starvation"/>
    <property type="evidence" value="ECO:0007669"/>
    <property type="project" value="TreeGrafter"/>
</dbReference>
<dbReference type="PANTHER" id="PTHR30151">
    <property type="entry name" value="ALKANE SULFONATE ABC TRANSPORTER-RELATED, MEMBRANE SUBUNIT"/>
    <property type="match status" value="1"/>
</dbReference>
<feature type="transmembrane region" description="Helical" evidence="7">
    <location>
        <begin position="247"/>
        <end position="267"/>
    </location>
</feature>
<dbReference type="InterPro" id="IPR000515">
    <property type="entry name" value="MetI-like"/>
</dbReference>
<organism evidence="9 10">
    <name type="scientific">Zafaria cholistanensis</name>
    <dbReference type="NCBI Taxonomy" id="1682741"/>
    <lineage>
        <taxon>Bacteria</taxon>
        <taxon>Bacillati</taxon>
        <taxon>Actinomycetota</taxon>
        <taxon>Actinomycetes</taxon>
        <taxon>Micrococcales</taxon>
        <taxon>Micrococcaceae</taxon>
        <taxon>Zafaria</taxon>
    </lineage>
</organism>
<dbReference type="InterPro" id="IPR035906">
    <property type="entry name" value="MetI-like_sf"/>
</dbReference>
<keyword evidence="3" id="KW-1003">Cell membrane</keyword>
<evidence type="ECO:0000313" key="9">
    <source>
        <dbReference type="EMBL" id="GER22763.1"/>
    </source>
</evidence>
<sequence>MTLSVADSAPQRPAGRRRSLAPGLGALPLRRLRWRGAATVAVLLLAWEGASRTGLLPAASMPPASQVLSAWAAFAADAAFWTAVGYTLSSALTGLGLVVLVAVPLALAIGLSRAVRESTWFIIEFLKPIPPVAMIPLGLLLWGPSETMKLALIAFGALWPFLTQMVYGIGQVDHVALDMARSYRLRGWLTASRVVVPGLLPFAATGLRVSASIALVVSVVTELIGGAAGLGREIVIAQSAGNLPGMYALILTTGVLGLLINGAFAAAERPLLFWHPSQRKDTQA</sequence>
<feature type="transmembrane region" description="Helical" evidence="7">
    <location>
        <begin position="121"/>
        <end position="142"/>
    </location>
</feature>
<accession>A0A5A7NPD0</accession>
<gene>
    <name evidence="9" type="primary">ssuC_1</name>
    <name evidence="9" type="ORF">NCCP1664_12600</name>
</gene>
<evidence type="ECO:0000256" key="2">
    <source>
        <dbReference type="ARBA" id="ARBA00022448"/>
    </source>
</evidence>
<evidence type="ECO:0000256" key="5">
    <source>
        <dbReference type="ARBA" id="ARBA00022989"/>
    </source>
</evidence>
<proteinExistence type="inferred from homology"/>